<reference evidence="1 2" key="1">
    <citation type="submission" date="2014-12" db="EMBL/GenBank/DDBJ databases">
        <title>Genome sequencing of Photobacterium gaetbulicola AD005a.</title>
        <authorList>
            <person name="Adrian T.G.S."/>
            <person name="Chan K.G."/>
        </authorList>
    </citation>
    <scope>NUCLEOTIDE SEQUENCE [LARGE SCALE GENOMIC DNA]</scope>
    <source>
        <strain evidence="1 2">AD005a</strain>
    </source>
</reference>
<sequence length="150" mass="17020">MTHATFYIINEQQHAEDNDFQLHFACHQAAMSYRQGHKVYLLAADKTQAEQIDEYLWQLDPDNFVPHNLIGEGPRGGSPVEIGWPGLRHSGRRGILINLGQDAPNFAVTFSQVVDFVPCDEKQKQLARERYKQYRQAGIQLNTANAAKTP</sequence>
<name>A0A0B9H8D6_9GAMM</name>
<dbReference type="RefSeq" id="WP_039457536.1">
    <property type="nucleotide sequence ID" value="NZ_JWLZ01000021.1"/>
</dbReference>
<evidence type="ECO:0000313" key="1">
    <source>
        <dbReference type="EMBL" id="KHT65172.1"/>
    </source>
</evidence>
<dbReference type="SUPFAM" id="SSF102400">
    <property type="entry name" value="DNA polymerase III chi subunit"/>
    <property type="match status" value="1"/>
</dbReference>
<protein>
    <submittedName>
        <fullName evidence="1">DNA polymerase III subunit chi</fullName>
    </submittedName>
</protein>
<gene>
    <name evidence="1" type="ORF">RJ45_02470</name>
</gene>
<dbReference type="GO" id="GO:0032298">
    <property type="term" value="P:positive regulation of DNA-templated DNA replication initiation"/>
    <property type="evidence" value="ECO:0007669"/>
    <property type="project" value="TreeGrafter"/>
</dbReference>
<dbReference type="PANTHER" id="PTHR38767:SF1">
    <property type="entry name" value="DNA POLYMERASE III SUBUNIT CHI"/>
    <property type="match status" value="1"/>
</dbReference>
<dbReference type="PANTHER" id="PTHR38767">
    <property type="entry name" value="DNA POLYMERASE III SUBUNIT CHI"/>
    <property type="match status" value="1"/>
</dbReference>
<dbReference type="Pfam" id="PF04364">
    <property type="entry name" value="DNA_pol3_chi"/>
    <property type="match status" value="1"/>
</dbReference>
<dbReference type="EMBL" id="JWLZ01000021">
    <property type="protein sequence ID" value="KHT65172.1"/>
    <property type="molecule type" value="Genomic_DNA"/>
</dbReference>
<dbReference type="InterPro" id="IPR036768">
    <property type="entry name" value="PolIII_chi_sf"/>
</dbReference>
<dbReference type="GO" id="GO:0003887">
    <property type="term" value="F:DNA-directed DNA polymerase activity"/>
    <property type="evidence" value="ECO:0007669"/>
    <property type="project" value="InterPro"/>
</dbReference>
<accession>A0A0B9H8D6</accession>
<dbReference type="GO" id="GO:0003677">
    <property type="term" value="F:DNA binding"/>
    <property type="evidence" value="ECO:0007669"/>
    <property type="project" value="InterPro"/>
</dbReference>
<evidence type="ECO:0000313" key="2">
    <source>
        <dbReference type="Proteomes" id="UP000031278"/>
    </source>
</evidence>
<dbReference type="Gene3D" id="3.40.50.10110">
    <property type="entry name" value="DNA polymerase III subunit chi"/>
    <property type="match status" value="1"/>
</dbReference>
<proteinExistence type="predicted"/>
<dbReference type="GO" id="GO:0006260">
    <property type="term" value="P:DNA replication"/>
    <property type="evidence" value="ECO:0007669"/>
    <property type="project" value="InterPro"/>
</dbReference>
<comment type="caution">
    <text evidence="1">The sequence shown here is derived from an EMBL/GenBank/DDBJ whole genome shotgun (WGS) entry which is preliminary data.</text>
</comment>
<dbReference type="InterPro" id="IPR007459">
    <property type="entry name" value="DNA_pol3_chi"/>
</dbReference>
<dbReference type="Proteomes" id="UP000031278">
    <property type="component" value="Unassembled WGS sequence"/>
</dbReference>
<organism evidence="1 2">
    <name type="scientific">Photobacterium gaetbulicola</name>
    <dbReference type="NCBI Taxonomy" id="1295392"/>
    <lineage>
        <taxon>Bacteria</taxon>
        <taxon>Pseudomonadati</taxon>
        <taxon>Pseudomonadota</taxon>
        <taxon>Gammaproteobacteria</taxon>
        <taxon>Vibrionales</taxon>
        <taxon>Vibrionaceae</taxon>
        <taxon>Photobacterium</taxon>
    </lineage>
</organism>
<dbReference type="AlphaFoldDB" id="A0A0B9H8D6"/>